<dbReference type="Gene3D" id="3.40.1010.10">
    <property type="entry name" value="Cobalt-precorrin-4 Transmethylase, Domain 1"/>
    <property type="match status" value="1"/>
</dbReference>
<evidence type="ECO:0000259" key="1">
    <source>
        <dbReference type="Pfam" id="PF00590"/>
    </source>
</evidence>
<dbReference type="CDD" id="cd19916">
    <property type="entry name" value="OphMA_like"/>
    <property type="match status" value="1"/>
</dbReference>
<dbReference type="Pfam" id="PF00590">
    <property type="entry name" value="TP_methylase"/>
    <property type="match status" value="1"/>
</dbReference>
<evidence type="ECO:0000313" key="2">
    <source>
        <dbReference type="EMBL" id="BAO44114.1"/>
    </source>
</evidence>
<evidence type="ECO:0000313" key="3">
    <source>
        <dbReference type="Proteomes" id="UP000031631"/>
    </source>
</evidence>
<dbReference type="KEGG" id="tbn:TBH_C1189"/>
<dbReference type="RefSeq" id="WP_041066584.1">
    <property type="nucleotide sequence ID" value="NZ_AP012273.1"/>
</dbReference>
<reference evidence="2 3" key="1">
    <citation type="journal article" date="2014" name="PLoS ONE">
        <title>Physiological and genomic features of a novel sulfur-oxidizing gammaproteobacterium belonging to a previously uncultivated symbiotic lineage isolated from a hydrothermal vent.</title>
        <authorList>
            <person name="Nunoura T."/>
            <person name="Takaki Y."/>
            <person name="Kazama H."/>
            <person name="Kakuta J."/>
            <person name="Shimamura S."/>
            <person name="Makita H."/>
            <person name="Hirai M."/>
            <person name="Miyazaki M."/>
            <person name="Takai K."/>
        </authorList>
    </citation>
    <scope>NUCLEOTIDE SEQUENCE [LARGE SCALE GENOMIC DNA]</scope>
    <source>
        <strain evidence="2 3">Hiromi1</strain>
    </source>
</reference>
<dbReference type="OrthoDB" id="1459304at2"/>
<proteinExistence type="predicted"/>
<dbReference type="EMBL" id="AP012273">
    <property type="protein sequence ID" value="BAO44114.1"/>
    <property type="molecule type" value="Genomic_DNA"/>
</dbReference>
<accession>A0A7U6GI95</accession>
<protein>
    <submittedName>
        <fullName evidence="2">Uroporphyrin-III C/tetrapyrrole methyltransferase</fullName>
    </submittedName>
</protein>
<dbReference type="Proteomes" id="UP000031631">
    <property type="component" value="Chromosome"/>
</dbReference>
<dbReference type="AlphaFoldDB" id="A0A7U6GI95"/>
<dbReference type="GO" id="GO:0008168">
    <property type="term" value="F:methyltransferase activity"/>
    <property type="evidence" value="ECO:0007669"/>
    <property type="project" value="UniProtKB-KW"/>
</dbReference>
<dbReference type="InterPro" id="IPR035996">
    <property type="entry name" value="4pyrrol_Methylase_sf"/>
</dbReference>
<dbReference type="InterPro" id="IPR014777">
    <property type="entry name" value="4pyrrole_Mease_sub1"/>
</dbReference>
<feature type="domain" description="Tetrapyrrole methylase" evidence="1">
    <location>
        <begin position="6"/>
        <end position="145"/>
    </location>
</feature>
<sequence length="262" mass="29557">MTSGSLVIVGTGIQLGRHISQRAISEIQRAETVFCMADAFTYRWAQCLNSDVRPLHIYYGDNKDRRQTYREMETAILDQVYAGKDVCAIFYGHPGVFADVPHEVTRKLREAGYQARMEPGISAEDCLIADLGLDPGRHGCQSFEATQFLVYDRQIDPTALLILWQIGLTGDLSCRRFDTTPDKLRVMVNKLNRWYPLEQKIIIYQAPVLAIHHYQADIITLDALPETQLQEVSTLVIPPTNGLCPDLQALQMLGYSEADLHS</sequence>
<dbReference type="GO" id="GO:0032259">
    <property type="term" value="P:methylation"/>
    <property type="evidence" value="ECO:0007669"/>
    <property type="project" value="UniProtKB-KW"/>
</dbReference>
<dbReference type="SUPFAM" id="SSF53790">
    <property type="entry name" value="Tetrapyrrole methylase"/>
    <property type="match status" value="1"/>
</dbReference>
<name>A0A7U6GI95_9GAMM</name>
<keyword evidence="3" id="KW-1185">Reference proteome</keyword>
<organism evidence="2 3">
    <name type="scientific">Thiolapillus brandeum</name>
    <dbReference type="NCBI Taxonomy" id="1076588"/>
    <lineage>
        <taxon>Bacteria</taxon>
        <taxon>Pseudomonadati</taxon>
        <taxon>Pseudomonadota</taxon>
        <taxon>Gammaproteobacteria</taxon>
        <taxon>Chromatiales</taxon>
        <taxon>Sedimenticolaceae</taxon>
        <taxon>Thiolapillus</taxon>
    </lineage>
</organism>
<gene>
    <name evidence="2" type="ORF">TBH_C1189</name>
</gene>
<keyword evidence="2" id="KW-0489">Methyltransferase</keyword>
<dbReference type="InterPro" id="IPR000878">
    <property type="entry name" value="4pyrrol_Mease"/>
</dbReference>
<keyword evidence="2" id="KW-0808">Transferase</keyword>